<dbReference type="InterPro" id="IPR051906">
    <property type="entry name" value="TolC-like"/>
</dbReference>
<dbReference type="GO" id="GO:0015562">
    <property type="term" value="F:efflux transmembrane transporter activity"/>
    <property type="evidence" value="ECO:0007669"/>
    <property type="project" value="InterPro"/>
</dbReference>
<keyword evidence="3" id="KW-0813">Transport</keyword>
<comment type="subcellular location">
    <subcellularLocation>
        <location evidence="1">Cell outer membrane</location>
    </subcellularLocation>
</comment>
<keyword evidence="4" id="KW-1134">Transmembrane beta strand</keyword>
<dbReference type="PANTHER" id="PTHR30026:SF22">
    <property type="entry name" value="OUTER MEMBRANE EFFLUX PROTEIN"/>
    <property type="match status" value="1"/>
</dbReference>
<evidence type="ECO:0000256" key="9">
    <source>
        <dbReference type="SAM" id="MobiDB-lite"/>
    </source>
</evidence>
<dbReference type="PANTHER" id="PTHR30026">
    <property type="entry name" value="OUTER MEMBRANE PROTEIN TOLC"/>
    <property type="match status" value="1"/>
</dbReference>
<evidence type="ECO:0000256" key="8">
    <source>
        <dbReference type="SAM" id="Coils"/>
    </source>
</evidence>
<gene>
    <name evidence="10" type="ORF">C8D90_101919</name>
</gene>
<dbReference type="NCBIfam" id="TIGR01844">
    <property type="entry name" value="type_I_sec_TolC"/>
    <property type="match status" value="1"/>
</dbReference>
<keyword evidence="7" id="KW-0998">Cell outer membrane</keyword>
<evidence type="ECO:0000256" key="4">
    <source>
        <dbReference type="ARBA" id="ARBA00022452"/>
    </source>
</evidence>
<evidence type="ECO:0000256" key="3">
    <source>
        <dbReference type="ARBA" id="ARBA00022448"/>
    </source>
</evidence>
<feature type="region of interest" description="Disordered" evidence="9">
    <location>
        <begin position="1"/>
        <end position="20"/>
    </location>
</feature>
<dbReference type="GO" id="GO:1990281">
    <property type="term" value="C:efflux pump complex"/>
    <property type="evidence" value="ECO:0007669"/>
    <property type="project" value="TreeGrafter"/>
</dbReference>
<evidence type="ECO:0000256" key="2">
    <source>
        <dbReference type="ARBA" id="ARBA00007613"/>
    </source>
</evidence>
<evidence type="ECO:0000256" key="7">
    <source>
        <dbReference type="ARBA" id="ARBA00023237"/>
    </source>
</evidence>
<keyword evidence="11" id="KW-1185">Reference proteome</keyword>
<dbReference type="Gene3D" id="1.20.1600.10">
    <property type="entry name" value="Outer membrane efflux proteins (OEP)"/>
    <property type="match status" value="1"/>
</dbReference>
<sequence>MKRMTSLSGTGGDSVRGAGRRPHWGVWVGMALLAATSVPAAETSPWQQAPAEQVTQSLSIKEAILRAFGRNPQIAQAAAQIRVGEANLKVARSAWFPQVSLNGGVGRNHRTDSSGSLNSNGSAGMTLQQLIYDFGKTRGSIDEQHDLSAAYAYQLYSTLNTVAQQTLQAYLQVKRYQTLEAAAQNNLQSLQRVRDMARLRADAGLSSQSDVLQAESRIAGMNATYEQYRAQTRSAQASLSVLTGVAADTLPDLPTDLLNQKITLTDLPYQQNNAVRSAQAKRLAAEQRIEQAKAQRWPTLSVQAGRTRYINDSSSYWDDEVQLVVSAPVYQGGALNAKVDAAMGDREAALAEVEASKLDVNQKASTAYADLGGAQLRQQAGEAQQISAGQTRSVYQDEYRLNKRSLNDLLSVEQDVLQADVSAITARYDAWDAAVRYAGAVDNLLDMLGIERRKNGDDELPAL</sequence>
<dbReference type="InterPro" id="IPR003423">
    <property type="entry name" value="OMP_efflux"/>
</dbReference>
<accession>A0A370R4W1</accession>
<comment type="similarity">
    <text evidence="2">Belongs to the outer membrane factor (OMF) (TC 1.B.17) family.</text>
</comment>
<comment type="caution">
    <text evidence="10">The sequence shown here is derived from an EMBL/GenBank/DDBJ whole genome shotgun (WGS) entry which is preliminary data.</text>
</comment>
<dbReference type="InterPro" id="IPR010130">
    <property type="entry name" value="T1SS_OMP_TolC"/>
</dbReference>
<dbReference type="GO" id="GO:0015288">
    <property type="term" value="F:porin activity"/>
    <property type="evidence" value="ECO:0007669"/>
    <property type="project" value="TreeGrafter"/>
</dbReference>
<keyword evidence="5" id="KW-0812">Transmembrane</keyword>
<evidence type="ECO:0000256" key="1">
    <source>
        <dbReference type="ARBA" id="ARBA00004442"/>
    </source>
</evidence>
<evidence type="ECO:0000256" key="6">
    <source>
        <dbReference type="ARBA" id="ARBA00023136"/>
    </source>
</evidence>
<name>A0A370R4W1_9GAMM</name>
<dbReference type="SUPFAM" id="SSF56954">
    <property type="entry name" value="Outer membrane efflux proteins (OEP)"/>
    <property type="match status" value="1"/>
</dbReference>
<keyword evidence="6" id="KW-0472">Membrane</keyword>
<keyword evidence="8" id="KW-0175">Coiled coil</keyword>
<dbReference type="EMBL" id="QRAP01000001">
    <property type="protein sequence ID" value="RDK97469.1"/>
    <property type="molecule type" value="Genomic_DNA"/>
</dbReference>
<evidence type="ECO:0000313" key="11">
    <source>
        <dbReference type="Proteomes" id="UP000254848"/>
    </source>
</evidence>
<dbReference type="AlphaFoldDB" id="A0A370R4W1"/>
<feature type="coiled-coil region" evidence="8">
    <location>
        <begin position="173"/>
        <end position="231"/>
    </location>
</feature>
<organism evidence="10 11">
    <name type="scientific">Enterobacillus tribolii</name>
    <dbReference type="NCBI Taxonomy" id="1487935"/>
    <lineage>
        <taxon>Bacteria</taxon>
        <taxon>Pseudomonadati</taxon>
        <taxon>Pseudomonadota</taxon>
        <taxon>Gammaproteobacteria</taxon>
        <taxon>Enterobacterales</taxon>
        <taxon>Hafniaceae</taxon>
        <taxon>Enterobacillus</taxon>
    </lineage>
</organism>
<protein>
    <submittedName>
        <fullName evidence="10">Adhesin transport system outer membrane protein</fullName>
    </submittedName>
</protein>
<dbReference type="GO" id="GO:0009279">
    <property type="term" value="C:cell outer membrane"/>
    <property type="evidence" value="ECO:0007669"/>
    <property type="project" value="UniProtKB-SubCell"/>
</dbReference>
<reference evidence="10 11" key="1">
    <citation type="submission" date="2018-07" db="EMBL/GenBank/DDBJ databases">
        <title>Genomic Encyclopedia of Type Strains, Phase IV (KMG-IV): sequencing the most valuable type-strain genomes for metagenomic binning, comparative biology and taxonomic classification.</title>
        <authorList>
            <person name="Goeker M."/>
        </authorList>
    </citation>
    <scope>NUCLEOTIDE SEQUENCE [LARGE SCALE GENOMIC DNA]</scope>
    <source>
        <strain evidence="10 11">DSM 103736</strain>
    </source>
</reference>
<evidence type="ECO:0000313" key="10">
    <source>
        <dbReference type="EMBL" id="RDK97469.1"/>
    </source>
</evidence>
<dbReference type="Proteomes" id="UP000254848">
    <property type="component" value="Unassembled WGS sequence"/>
</dbReference>
<dbReference type="Pfam" id="PF02321">
    <property type="entry name" value="OEP"/>
    <property type="match status" value="2"/>
</dbReference>
<proteinExistence type="inferred from homology"/>
<evidence type="ECO:0000256" key="5">
    <source>
        <dbReference type="ARBA" id="ARBA00022692"/>
    </source>
</evidence>